<dbReference type="PROSITE" id="PS51819">
    <property type="entry name" value="VOC"/>
    <property type="match status" value="1"/>
</dbReference>
<evidence type="ECO:0000256" key="1">
    <source>
        <dbReference type="ARBA" id="ARBA00001954"/>
    </source>
</evidence>
<keyword evidence="6 8" id="KW-0560">Oxidoreductase</keyword>
<evidence type="ECO:0000313" key="10">
    <source>
        <dbReference type="EMBL" id="MFC6284067.1"/>
    </source>
</evidence>
<keyword evidence="11" id="KW-1185">Reference proteome</keyword>
<dbReference type="Proteomes" id="UP001596270">
    <property type="component" value="Unassembled WGS sequence"/>
</dbReference>
<proteinExistence type="inferred from homology"/>
<keyword evidence="3" id="KW-0479">Metal-binding</keyword>
<evidence type="ECO:0000256" key="4">
    <source>
        <dbReference type="ARBA" id="ARBA00022797"/>
    </source>
</evidence>
<keyword evidence="5 8" id="KW-0223">Dioxygenase</keyword>
<protein>
    <submittedName>
        <fullName evidence="10">VOC family protein</fullName>
    </submittedName>
</protein>
<evidence type="ECO:0000256" key="5">
    <source>
        <dbReference type="ARBA" id="ARBA00022964"/>
    </source>
</evidence>
<gene>
    <name evidence="10" type="ORF">ACFQND_22810</name>
</gene>
<dbReference type="Pfam" id="PF00903">
    <property type="entry name" value="Glyoxalase"/>
    <property type="match status" value="1"/>
</dbReference>
<dbReference type="PANTHER" id="PTHR21366">
    <property type="entry name" value="GLYOXALASE FAMILY PROTEIN"/>
    <property type="match status" value="1"/>
</dbReference>
<dbReference type="CDD" id="cd06587">
    <property type="entry name" value="VOC"/>
    <property type="match status" value="1"/>
</dbReference>
<dbReference type="RefSeq" id="WP_371439831.1">
    <property type="nucleotide sequence ID" value="NZ_JBHSRS010000084.1"/>
</dbReference>
<dbReference type="EMBL" id="JBHSRS010000084">
    <property type="protein sequence ID" value="MFC6284067.1"/>
    <property type="molecule type" value="Genomic_DNA"/>
</dbReference>
<evidence type="ECO:0000256" key="6">
    <source>
        <dbReference type="ARBA" id="ARBA00023002"/>
    </source>
</evidence>
<feature type="domain" description="VOC" evidence="9">
    <location>
        <begin position="9"/>
        <end position="141"/>
    </location>
</feature>
<dbReference type="InterPro" id="IPR029068">
    <property type="entry name" value="Glyas_Bleomycin-R_OHBP_Dase"/>
</dbReference>
<evidence type="ECO:0000256" key="2">
    <source>
        <dbReference type="ARBA" id="ARBA00008784"/>
    </source>
</evidence>
<sequence>MGKFVPINGLHHVAYRCRDAEETRHFYEDLLGLPLIHVVRGDVVSTGEKNLFAHLFFEMTNGGCVAFFDLGDNVTGEPSPNTPRWVNHLALKVESTAKVDEAKKRLEAAGVEVLGPVLHEDQFHSIYFFDPNGIRLELTVSTTSVEEQQFFRREARAACDTWMKEKNARLNIAATA</sequence>
<evidence type="ECO:0000256" key="3">
    <source>
        <dbReference type="ARBA" id="ARBA00022723"/>
    </source>
</evidence>
<dbReference type="InterPro" id="IPR050383">
    <property type="entry name" value="GlyoxalaseI/FosfomycinResist"/>
</dbReference>
<comment type="cofactor">
    <cofactor evidence="1 8">
        <name>Fe(2+)</name>
        <dbReference type="ChEBI" id="CHEBI:29033"/>
    </cofactor>
</comment>
<comment type="similarity">
    <text evidence="2 8">Belongs to the extradiol ring-cleavage dioxygenase family.</text>
</comment>
<comment type="caution">
    <text evidence="10">The sequence shown here is derived from an EMBL/GenBank/DDBJ whole genome shotgun (WGS) entry which is preliminary data.</text>
</comment>
<dbReference type="SUPFAM" id="SSF54593">
    <property type="entry name" value="Glyoxalase/Bleomycin resistance protein/Dihydroxybiphenyl dioxygenase"/>
    <property type="match status" value="1"/>
</dbReference>
<evidence type="ECO:0000313" key="11">
    <source>
        <dbReference type="Proteomes" id="UP001596270"/>
    </source>
</evidence>
<evidence type="ECO:0000256" key="7">
    <source>
        <dbReference type="ARBA" id="ARBA00023004"/>
    </source>
</evidence>
<evidence type="ECO:0000256" key="8">
    <source>
        <dbReference type="RuleBase" id="RU000683"/>
    </source>
</evidence>
<keyword evidence="4 8" id="KW-0058">Aromatic hydrocarbons catabolism</keyword>
<dbReference type="PANTHER" id="PTHR21366:SF30">
    <property type="entry name" value="BLL2330 PROTEIN"/>
    <property type="match status" value="1"/>
</dbReference>
<accession>A0ABW1U331</accession>
<keyword evidence="7 8" id="KW-0408">Iron</keyword>
<organism evidence="10 11">
    <name type="scientific">Polaromonas aquatica</name>
    <dbReference type="NCBI Taxonomy" id="332657"/>
    <lineage>
        <taxon>Bacteria</taxon>
        <taxon>Pseudomonadati</taxon>
        <taxon>Pseudomonadota</taxon>
        <taxon>Betaproteobacteria</taxon>
        <taxon>Burkholderiales</taxon>
        <taxon>Comamonadaceae</taxon>
        <taxon>Polaromonas</taxon>
    </lineage>
</organism>
<dbReference type="InterPro" id="IPR004360">
    <property type="entry name" value="Glyas_Fos-R_dOase_dom"/>
</dbReference>
<dbReference type="Gene3D" id="3.10.180.10">
    <property type="entry name" value="2,3-Dihydroxybiphenyl 1,2-Dioxygenase, domain 1"/>
    <property type="match status" value="1"/>
</dbReference>
<dbReference type="InterPro" id="IPR000486">
    <property type="entry name" value="Xdiol_ring_cleave_dOase_1/2"/>
</dbReference>
<name>A0ABW1U331_9BURK</name>
<evidence type="ECO:0000259" key="9">
    <source>
        <dbReference type="PROSITE" id="PS51819"/>
    </source>
</evidence>
<reference evidence="11" key="1">
    <citation type="journal article" date="2019" name="Int. J. Syst. Evol. Microbiol.">
        <title>The Global Catalogue of Microorganisms (GCM) 10K type strain sequencing project: providing services to taxonomists for standard genome sequencing and annotation.</title>
        <authorList>
            <consortium name="The Broad Institute Genomics Platform"/>
            <consortium name="The Broad Institute Genome Sequencing Center for Infectious Disease"/>
            <person name="Wu L."/>
            <person name="Ma J."/>
        </authorList>
    </citation>
    <scope>NUCLEOTIDE SEQUENCE [LARGE SCALE GENOMIC DNA]</scope>
    <source>
        <strain evidence="11">CCUG 39402</strain>
    </source>
</reference>
<dbReference type="InterPro" id="IPR037523">
    <property type="entry name" value="VOC_core"/>
</dbReference>
<dbReference type="PROSITE" id="PS00082">
    <property type="entry name" value="EXTRADIOL_DIOXYGENAS"/>
    <property type="match status" value="1"/>
</dbReference>